<protein>
    <submittedName>
        <fullName evidence="1">Uncharacterized protein</fullName>
    </submittedName>
</protein>
<dbReference type="AlphaFoldDB" id="A0A0L6VMU1"/>
<dbReference type="VEuPathDB" id="FungiDB:VP01_1344g1"/>
<keyword evidence="2" id="KW-1185">Reference proteome</keyword>
<sequence length="165" mass="18344">MQPNFIEGANHPGVLKMLWLDVAPSKKTLDFGSNVFWVASTDPLPHRWGCSRNSSTCDPRINGSVGCRSKNQSAMLHSGNQKSVGQGHVTRAQAFERVAEYMNIITSSVHLTGPQMQHRLDTYKGKYCKAKHFKRSTGAGIEEQEGLNFLKQKLKLICPCFGCSF</sequence>
<gene>
    <name evidence="1" type="ORF">VP01_1344g1</name>
</gene>
<dbReference type="PANTHER" id="PTHR33246:SF51">
    <property type="entry name" value="MYB_SANT-LIKE DOMAIN-CONTAINING PROTEIN"/>
    <property type="match status" value="1"/>
</dbReference>
<accession>A0A0L6VMU1</accession>
<dbReference type="EMBL" id="LAVV01003832">
    <property type="protein sequence ID" value="KNZ61882.1"/>
    <property type="molecule type" value="Genomic_DNA"/>
</dbReference>
<dbReference type="Proteomes" id="UP000037035">
    <property type="component" value="Unassembled WGS sequence"/>
</dbReference>
<evidence type="ECO:0000313" key="1">
    <source>
        <dbReference type="EMBL" id="KNZ61882.1"/>
    </source>
</evidence>
<dbReference type="PANTHER" id="PTHR33246">
    <property type="entry name" value="CCHC-TYPE DOMAIN-CONTAINING PROTEIN"/>
    <property type="match status" value="1"/>
</dbReference>
<organism evidence="1 2">
    <name type="scientific">Puccinia sorghi</name>
    <dbReference type="NCBI Taxonomy" id="27349"/>
    <lineage>
        <taxon>Eukaryota</taxon>
        <taxon>Fungi</taxon>
        <taxon>Dikarya</taxon>
        <taxon>Basidiomycota</taxon>
        <taxon>Pucciniomycotina</taxon>
        <taxon>Pucciniomycetes</taxon>
        <taxon>Pucciniales</taxon>
        <taxon>Pucciniaceae</taxon>
        <taxon>Puccinia</taxon>
    </lineage>
</organism>
<comment type="caution">
    <text evidence="1">The sequence shown here is derived from an EMBL/GenBank/DDBJ whole genome shotgun (WGS) entry which is preliminary data.</text>
</comment>
<evidence type="ECO:0000313" key="2">
    <source>
        <dbReference type="Proteomes" id="UP000037035"/>
    </source>
</evidence>
<name>A0A0L6VMU1_9BASI</name>
<reference evidence="1 2" key="1">
    <citation type="submission" date="2015-08" db="EMBL/GenBank/DDBJ databases">
        <title>Next Generation Sequencing and Analysis of the Genome of Puccinia sorghi L Schw, the Causal Agent of Maize Common Rust.</title>
        <authorList>
            <person name="Rochi L."/>
            <person name="Burguener G."/>
            <person name="Darino M."/>
            <person name="Turjanski A."/>
            <person name="Kreff E."/>
            <person name="Dieguez M.J."/>
            <person name="Sacco F."/>
        </authorList>
    </citation>
    <scope>NUCLEOTIDE SEQUENCE [LARGE SCALE GENOMIC DNA]</scope>
    <source>
        <strain evidence="1 2">RO10H11247</strain>
    </source>
</reference>
<proteinExistence type="predicted"/>
<dbReference type="OrthoDB" id="2507728at2759"/>